<accession>A0A3N2B9T1</accession>
<dbReference type="PANTHER" id="PTHR11496:SF102">
    <property type="entry name" value="ALCOHOL DEHYDROGENASE 4"/>
    <property type="match status" value="1"/>
</dbReference>
<dbReference type="InterPro" id="IPR001670">
    <property type="entry name" value="ADH_Fe/GldA"/>
</dbReference>
<dbReference type="OrthoDB" id="323926at2"/>
<evidence type="ECO:0000313" key="6">
    <source>
        <dbReference type="Proteomes" id="UP000280668"/>
    </source>
</evidence>
<evidence type="ECO:0000259" key="3">
    <source>
        <dbReference type="Pfam" id="PF00465"/>
    </source>
</evidence>
<feature type="domain" description="Alcohol dehydrogenase iron-type/glycerol dehydrogenase GldA" evidence="3">
    <location>
        <begin position="12"/>
        <end position="179"/>
    </location>
</feature>
<protein>
    <submittedName>
        <fullName evidence="5">Alcohol dehydrogenase</fullName>
    </submittedName>
</protein>
<dbReference type="AlphaFoldDB" id="A0A3N2B9T1"/>
<organism evidence="5 6">
    <name type="scientific">Bogoriella caseilytica</name>
    <dbReference type="NCBI Taxonomy" id="56055"/>
    <lineage>
        <taxon>Bacteria</taxon>
        <taxon>Bacillati</taxon>
        <taxon>Actinomycetota</taxon>
        <taxon>Actinomycetes</taxon>
        <taxon>Micrococcales</taxon>
        <taxon>Bogoriellaceae</taxon>
        <taxon>Bogoriella</taxon>
    </lineage>
</organism>
<evidence type="ECO:0000256" key="1">
    <source>
        <dbReference type="ARBA" id="ARBA00007358"/>
    </source>
</evidence>
<dbReference type="Gene3D" id="1.20.1090.10">
    <property type="entry name" value="Dehydroquinate synthase-like - alpha domain"/>
    <property type="match status" value="1"/>
</dbReference>
<keyword evidence="2" id="KW-0560">Oxidoreductase</keyword>
<dbReference type="Proteomes" id="UP000280668">
    <property type="component" value="Unassembled WGS sequence"/>
</dbReference>
<sequence length="406" mass="41689">MNPSAFGVIRAPRSIVFGSGSASAIPEHVASIGGRAAICVDPVLARTAGFRRTQEAMAARGVATELITDIQPELPVDLIHEAADRGRRFRPDVVLGYGGGSSLDLAKLVALLLTHDQPLHEFYGENHVPGPVVPIIAVPTTAGTGSEVTPVAVLTDPAKQLKVGVSSPFLVPHAAIVDPLLTLGAPPAVVAHAGADALVHAVEAATAVRSRHNLTRELPVFVGENDLSRPLALEAARHLVTHLPQATARPEDLRPREGLALGSLLAGIAFGSAGTHLSHAIQYPVGALTGTAHGLGTGLLLPYVLEAILPDATDRLAAIGTALEVRASSQDALAHGAIATIREVMRAIGIPQTLADIGVREADLSRITEMACGVTRLAGNSPVPADAELVGAIVRSAYSGASATDG</sequence>
<feature type="domain" description="Fe-containing alcohol dehydrogenase-like C-terminal" evidence="4">
    <location>
        <begin position="191"/>
        <end position="398"/>
    </location>
</feature>
<dbReference type="InterPro" id="IPR039697">
    <property type="entry name" value="Alcohol_dehydrogenase_Fe"/>
</dbReference>
<evidence type="ECO:0000256" key="2">
    <source>
        <dbReference type="ARBA" id="ARBA00023002"/>
    </source>
</evidence>
<dbReference type="GO" id="GO:0046872">
    <property type="term" value="F:metal ion binding"/>
    <property type="evidence" value="ECO:0007669"/>
    <property type="project" value="InterPro"/>
</dbReference>
<dbReference type="InterPro" id="IPR056798">
    <property type="entry name" value="ADH_Fe_C"/>
</dbReference>
<dbReference type="Pfam" id="PF25137">
    <property type="entry name" value="ADH_Fe_C"/>
    <property type="match status" value="1"/>
</dbReference>
<keyword evidence="6" id="KW-1185">Reference proteome</keyword>
<dbReference type="GO" id="GO:0004022">
    <property type="term" value="F:alcohol dehydrogenase (NAD+) activity"/>
    <property type="evidence" value="ECO:0007669"/>
    <property type="project" value="UniProtKB-ARBA"/>
</dbReference>
<evidence type="ECO:0000313" key="5">
    <source>
        <dbReference type="EMBL" id="ROR72011.1"/>
    </source>
</evidence>
<dbReference type="RefSeq" id="WP_123302648.1">
    <property type="nucleotide sequence ID" value="NZ_RKHK01000001.1"/>
</dbReference>
<comment type="similarity">
    <text evidence="1">Belongs to the iron-containing alcohol dehydrogenase family.</text>
</comment>
<dbReference type="EMBL" id="RKHK01000001">
    <property type="protein sequence ID" value="ROR72011.1"/>
    <property type="molecule type" value="Genomic_DNA"/>
</dbReference>
<evidence type="ECO:0000259" key="4">
    <source>
        <dbReference type="Pfam" id="PF25137"/>
    </source>
</evidence>
<gene>
    <name evidence="5" type="ORF">EDD31_0356</name>
</gene>
<comment type="caution">
    <text evidence="5">The sequence shown here is derived from an EMBL/GenBank/DDBJ whole genome shotgun (WGS) entry which is preliminary data.</text>
</comment>
<dbReference type="SUPFAM" id="SSF56796">
    <property type="entry name" value="Dehydroquinate synthase-like"/>
    <property type="match status" value="1"/>
</dbReference>
<reference evidence="5 6" key="1">
    <citation type="submission" date="2018-11" db="EMBL/GenBank/DDBJ databases">
        <title>Sequencing the genomes of 1000 actinobacteria strains.</title>
        <authorList>
            <person name="Klenk H.-P."/>
        </authorList>
    </citation>
    <scope>NUCLEOTIDE SEQUENCE [LARGE SCALE GENOMIC DNA]</scope>
    <source>
        <strain evidence="5 6">DSM 11294</strain>
    </source>
</reference>
<proteinExistence type="inferred from homology"/>
<dbReference type="PANTHER" id="PTHR11496">
    <property type="entry name" value="ALCOHOL DEHYDROGENASE"/>
    <property type="match status" value="1"/>
</dbReference>
<dbReference type="Gene3D" id="3.40.50.1970">
    <property type="match status" value="1"/>
</dbReference>
<dbReference type="FunFam" id="3.40.50.1970:FF:000003">
    <property type="entry name" value="Alcohol dehydrogenase, iron-containing"/>
    <property type="match status" value="1"/>
</dbReference>
<name>A0A3N2B9T1_9MICO</name>
<dbReference type="Pfam" id="PF00465">
    <property type="entry name" value="Fe-ADH"/>
    <property type="match status" value="1"/>
</dbReference>